<dbReference type="SMART" id="SM00507">
    <property type="entry name" value="HNHc"/>
    <property type="match status" value="1"/>
</dbReference>
<name>A0A5B8XEU9_9RICK</name>
<organism evidence="7 8">
    <name type="scientific">Candidatus Deianiraea vastatrix</name>
    <dbReference type="NCBI Taxonomy" id="2163644"/>
    <lineage>
        <taxon>Bacteria</taxon>
        <taxon>Pseudomonadati</taxon>
        <taxon>Pseudomonadota</taxon>
        <taxon>Alphaproteobacteria</taxon>
        <taxon>Rickettsiales</taxon>
        <taxon>Candidatus Deianiraeaceae</taxon>
        <taxon>Candidatus Deianiraea</taxon>
    </lineage>
</organism>
<evidence type="ECO:0000313" key="8">
    <source>
        <dbReference type="Proteomes" id="UP000321934"/>
    </source>
</evidence>
<dbReference type="GO" id="GO:0008170">
    <property type="term" value="F:N-methyltransferase activity"/>
    <property type="evidence" value="ECO:0007669"/>
    <property type="project" value="InterPro"/>
</dbReference>
<dbReference type="GO" id="GO:0008270">
    <property type="term" value="F:zinc ion binding"/>
    <property type="evidence" value="ECO:0007669"/>
    <property type="project" value="InterPro"/>
</dbReference>
<sequence>MKNTLYTNDNLFILYGLNSESVDLIYLDPPFNSKRTYSAPIGTKSAGASFKDMWTWHDVDEAYLDKLVDKYPSLVRFIQSIEEIHSKGMMAYVTYMTQRLIEMHRILKDTGSIYLHCDPTASHYLKIVLDEIFGRDNFRNEISWERTTDTGSSKAIAKFFPRNVDIILFYSKSENYLYNKLYTEYDIEYINSKFSENDENGRYRWQVLKTYSESTLERLKAEDRIKKTNNSKYYYYKQYLNDSKGIRMSSLWKADDIAPLGPNVKEATGYPTQKPLALLERIIKASSKPNDIVLDPFCGCATTCVAAQKLNRKWIGIDIEQQAAPVLLERLQKDGFIDDSLNFKQEGVDFIHRTDVPKRTDISEEPITASIKERLFKEQKGCCNACNISLDIWHFEVDHIVPRAKGGGDYYENYQLLCGNCNRIKGDRPMEYLRTKIKTRQELMQNKITFGE</sequence>
<proteinExistence type="inferred from homology"/>
<dbReference type="InterPro" id="IPR001091">
    <property type="entry name" value="RM_Methyltransferase"/>
</dbReference>
<dbReference type="InterPro" id="IPR002941">
    <property type="entry name" value="DNA_methylase_N4/N6"/>
</dbReference>
<dbReference type="GO" id="GO:0005737">
    <property type="term" value="C:cytoplasm"/>
    <property type="evidence" value="ECO:0007669"/>
    <property type="project" value="TreeGrafter"/>
</dbReference>
<evidence type="ECO:0000256" key="1">
    <source>
        <dbReference type="ARBA" id="ARBA00006594"/>
    </source>
</evidence>
<dbReference type="PANTHER" id="PTHR13370">
    <property type="entry name" value="RNA METHYLASE-RELATED"/>
    <property type="match status" value="1"/>
</dbReference>
<dbReference type="OrthoDB" id="7164330at2"/>
<evidence type="ECO:0000256" key="5">
    <source>
        <dbReference type="RuleBase" id="RU362026"/>
    </source>
</evidence>
<dbReference type="SUPFAM" id="SSF53335">
    <property type="entry name" value="S-adenosyl-L-methionine-dependent methyltransferases"/>
    <property type="match status" value="1"/>
</dbReference>
<dbReference type="GO" id="GO:0009007">
    <property type="term" value="F:site-specific DNA-methyltransferase (adenine-specific) activity"/>
    <property type="evidence" value="ECO:0007669"/>
    <property type="project" value="UniProtKB-EC"/>
</dbReference>
<keyword evidence="3" id="KW-0808">Transferase</keyword>
<evidence type="ECO:0000259" key="6">
    <source>
        <dbReference type="SMART" id="SM00507"/>
    </source>
</evidence>
<dbReference type="GO" id="GO:0032259">
    <property type="term" value="P:methylation"/>
    <property type="evidence" value="ECO:0007669"/>
    <property type="project" value="UniProtKB-KW"/>
</dbReference>
<evidence type="ECO:0000256" key="2">
    <source>
        <dbReference type="ARBA" id="ARBA00022603"/>
    </source>
</evidence>
<feature type="domain" description="HNH nuclease" evidence="6">
    <location>
        <begin position="370"/>
        <end position="423"/>
    </location>
</feature>
<keyword evidence="2 7" id="KW-0489">Methyltransferase</keyword>
<dbReference type="InterPro" id="IPR029063">
    <property type="entry name" value="SAM-dependent_MTases_sf"/>
</dbReference>
<dbReference type="PRINTS" id="PR00508">
    <property type="entry name" value="S21N4MTFRASE"/>
</dbReference>
<dbReference type="AlphaFoldDB" id="A0A5B8XEU9"/>
<keyword evidence="8" id="KW-1185">Reference proteome</keyword>
<dbReference type="PROSITE" id="PS00092">
    <property type="entry name" value="N6_MTASE"/>
    <property type="match status" value="1"/>
</dbReference>
<dbReference type="Gene3D" id="3.40.50.150">
    <property type="entry name" value="Vaccinia Virus protein VP39"/>
    <property type="match status" value="1"/>
</dbReference>
<evidence type="ECO:0000256" key="3">
    <source>
        <dbReference type="ARBA" id="ARBA00022679"/>
    </source>
</evidence>
<reference evidence="7 8" key="1">
    <citation type="journal article" date="2019" name="ISME J.">
        <title>Deianiraea, an extracellular bacterium associated with the ciliate Paramecium, suggests an alternative scenario for the evolution of Rickettsiales.</title>
        <authorList>
            <person name="Castelli M."/>
            <person name="Sabaneyeva E."/>
            <person name="Lanzoni O."/>
            <person name="Lebedeva N."/>
            <person name="Floriano A.M."/>
            <person name="Gaiarsa S."/>
            <person name="Benken K."/>
            <person name="Modeo L."/>
            <person name="Bandi C."/>
            <person name="Potekhin A."/>
            <person name="Sassera D."/>
            <person name="Petroni G."/>
        </authorList>
    </citation>
    <scope>NUCLEOTIDE SEQUENCE [LARGE SCALE GENOMIC DNA]</scope>
    <source>
        <strain evidence="7">CyL4-1</strain>
    </source>
</reference>
<dbReference type="GO" id="GO:0004519">
    <property type="term" value="F:endonuclease activity"/>
    <property type="evidence" value="ECO:0007669"/>
    <property type="project" value="InterPro"/>
</dbReference>
<dbReference type="PANTHER" id="PTHR13370:SF24">
    <property type="entry name" value="TYPE III RESTRICTION-MODIFICATION ENZYME STYLTI MOD SUBUNIT"/>
    <property type="match status" value="1"/>
</dbReference>
<comment type="catalytic activity">
    <reaction evidence="4">
        <text>a 2'-deoxyadenosine in DNA + S-adenosyl-L-methionine = an N(6)-methyl-2'-deoxyadenosine in DNA + S-adenosyl-L-homocysteine + H(+)</text>
        <dbReference type="Rhea" id="RHEA:15197"/>
        <dbReference type="Rhea" id="RHEA-COMP:12418"/>
        <dbReference type="Rhea" id="RHEA-COMP:12419"/>
        <dbReference type="ChEBI" id="CHEBI:15378"/>
        <dbReference type="ChEBI" id="CHEBI:57856"/>
        <dbReference type="ChEBI" id="CHEBI:59789"/>
        <dbReference type="ChEBI" id="CHEBI:90615"/>
        <dbReference type="ChEBI" id="CHEBI:90616"/>
        <dbReference type="EC" id="2.1.1.72"/>
    </reaction>
</comment>
<dbReference type="Proteomes" id="UP000321934">
    <property type="component" value="Chromosome"/>
</dbReference>
<dbReference type="CDD" id="cd00085">
    <property type="entry name" value="HNHc"/>
    <property type="match status" value="1"/>
</dbReference>
<dbReference type="InterPro" id="IPR002052">
    <property type="entry name" value="DNA_methylase_N6_adenine_CS"/>
</dbReference>
<evidence type="ECO:0000256" key="4">
    <source>
        <dbReference type="ARBA" id="ARBA00047942"/>
    </source>
</evidence>
<dbReference type="SUPFAM" id="SSF54060">
    <property type="entry name" value="His-Me finger endonucleases"/>
    <property type="match status" value="1"/>
</dbReference>
<evidence type="ECO:0000313" key="7">
    <source>
        <dbReference type="EMBL" id="QED23793.1"/>
    </source>
</evidence>
<dbReference type="EC" id="2.1.1.-" evidence="5"/>
<dbReference type="InterPro" id="IPR002711">
    <property type="entry name" value="HNH"/>
</dbReference>
<dbReference type="InterPro" id="IPR044925">
    <property type="entry name" value="His-Me_finger_sf"/>
</dbReference>
<comment type="similarity">
    <text evidence="1 5">Belongs to the N(4)/N(6)-methyltransferase family.</text>
</comment>
<dbReference type="RefSeq" id="WP_146821168.1">
    <property type="nucleotide sequence ID" value="NZ_CP029077.1"/>
</dbReference>
<dbReference type="Pfam" id="PF01555">
    <property type="entry name" value="N6_N4_Mtase"/>
    <property type="match status" value="1"/>
</dbReference>
<gene>
    <name evidence="7" type="ORF">Deia_01009</name>
</gene>
<accession>A0A5B8XEU9</accession>
<dbReference type="Gene3D" id="1.10.30.50">
    <property type="match status" value="1"/>
</dbReference>
<dbReference type="REBASE" id="363706">
    <property type="entry name" value="M.DvaCyL41ORF1009P"/>
</dbReference>
<dbReference type="EMBL" id="CP029077">
    <property type="protein sequence ID" value="QED23793.1"/>
    <property type="molecule type" value="Genomic_DNA"/>
</dbReference>
<protein>
    <recommendedName>
        <fullName evidence="5">Methyltransferase</fullName>
        <ecNumber evidence="5">2.1.1.-</ecNumber>
    </recommendedName>
</protein>
<dbReference type="Pfam" id="PF01844">
    <property type="entry name" value="HNH"/>
    <property type="match status" value="1"/>
</dbReference>
<dbReference type="InterPro" id="IPR003615">
    <property type="entry name" value="HNH_nuc"/>
</dbReference>
<dbReference type="GO" id="GO:0003677">
    <property type="term" value="F:DNA binding"/>
    <property type="evidence" value="ECO:0007669"/>
    <property type="project" value="InterPro"/>
</dbReference>